<sequence>MSFVRLTATLAITAVAATAAFTTALSAQQIDTGAPLGGVNANGFGQLNPSQATLVGQTFVAPQYTQLDRFSFFLGDSRSFALTSYNAFVAAYDGTTDMISGPILWQSAARLGTASQSPVETVFEIDGGLSILPGQRYIAFLGIPSLAGSFNQLGGVAYRTTSTMGDGLSSRFSTAYPGTVDSYAAMRWSMPASSNFAFRATFSNGAAPVSTVPEPATVALLAGGLLGTAVVARRRRALR</sequence>
<evidence type="ECO:0000313" key="3">
    <source>
        <dbReference type="EMBL" id="GLC25660.1"/>
    </source>
</evidence>
<evidence type="ECO:0000256" key="1">
    <source>
        <dbReference type="SAM" id="SignalP"/>
    </source>
</evidence>
<organism evidence="3 4">
    <name type="scientific">Roseisolibacter agri</name>
    <dbReference type="NCBI Taxonomy" id="2014610"/>
    <lineage>
        <taxon>Bacteria</taxon>
        <taxon>Pseudomonadati</taxon>
        <taxon>Gemmatimonadota</taxon>
        <taxon>Gemmatimonadia</taxon>
        <taxon>Gemmatimonadales</taxon>
        <taxon>Gemmatimonadaceae</taxon>
        <taxon>Roseisolibacter</taxon>
    </lineage>
</organism>
<dbReference type="RefSeq" id="WP_284350116.1">
    <property type="nucleotide sequence ID" value="NZ_BRXS01000003.1"/>
</dbReference>
<reference evidence="3" key="1">
    <citation type="submission" date="2022-08" db="EMBL/GenBank/DDBJ databases">
        <title>Draft genome sequencing of Roseisolibacter agri AW1220.</title>
        <authorList>
            <person name="Tobiishi Y."/>
            <person name="Tonouchi A."/>
        </authorList>
    </citation>
    <scope>NUCLEOTIDE SEQUENCE</scope>
    <source>
        <strain evidence="3">AW1220</strain>
    </source>
</reference>
<evidence type="ECO:0000259" key="2">
    <source>
        <dbReference type="Pfam" id="PF07589"/>
    </source>
</evidence>
<dbReference type="EMBL" id="BRXS01000003">
    <property type="protein sequence ID" value="GLC25660.1"/>
    <property type="molecule type" value="Genomic_DNA"/>
</dbReference>
<feature type="domain" description="Ice-binding protein C-terminal" evidence="2">
    <location>
        <begin position="211"/>
        <end position="235"/>
    </location>
</feature>
<dbReference type="Proteomes" id="UP001161325">
    <property type="component" value="Unassembled WGS sequence"/>
</dbReference>
<dbReference type="InterPro" id="IPR013424">
    <property type="entry name" value="Ice-binding_C"/>
</dbReference>
<comment type="caution">
    <text evidence="3">The sequence shown here is derived from an EMBL/GenBank/DDBJ whole genome shotgun (WGS) entry which is preliminary data.</text>
</comment>
<keyword evidence="4" id="KW-1185">Reference proteome</keyword>
<dbReference type="Pfam" id="PF07589">
    <property type="entry name" value="PEP-CTERM"/>
    <property type="match status" value="1"/>
</dbReference>
<protein>
    <recommendedName>
        <fullName evidence="2">Ice-binding protein C-terminal domain-containing protein</fullName>
    </recommendedName>
</protein>
<feature type="chain" id="PRO_5041330111" description="Ice-binding protein C-terminal domain-containing protein" evidence="1">
    <location>
        <begin position="20"/>
        <end position="239"/>
    </location>
</feature>
<accession>A0AA37V158</accession>
<evidence type="ECO:0000313" key="4">
    <source>
        <dbReference type="Proteomes" id="UP001161325"/>
    </source>
</evidence>
<proteinExistence type="predicted"/>
<name>A0AA37V158_9BACT</name>
<dbReference type="NCBIfam" id="TIGR02595">
    <property type="entry name" value="PEP_CTERM"/>
    <property type="match status" value="1"/>
</dbReference>
<gene>
    <name evidence="3" type="ORF">rosag_21730</name>
</gene>
<dbReference type="AlphaFoldDB" id="A0AA37V158"/>
<feature type="signal peptide" evidence="1">
    <location>
        <begin position="1"/>
        <end position="19"/>
    </location>
</feature>
<keyword evidence="1" id="KW-0732">Signal</keyword>